<evidence type="ECO:0000256" key="1">
    <source>
        <dbReference type="ARBA" id="ARBA00004141"/>
    </source>
</evidence>
<sequence>MIQQTTTNNLQQTSLQGSYIPSASAALGSLSRLSKRGISNIHRVKQSGKEYANKFYPSRLTSFSYPYSSSSKNNKNIKNIDNVPISPLSKNVPSNNNEKGGFDPLSYNENDSQISFESDATTLVNSGIDSSRHGSVSLITKLHSTSKIDTVSDINFNFSTPSRTSTSSTLLEKEVIFEEDERLILEPCPKIKEKICSFGLERAHELGKDDHLHYYQLPFPWRENRYIIYNYRFYDSHKKSFLSIINWYGWHNESTNIWTHLFGAIYMTYIAFWQFPNTEIYQSEKVPIMAKGIAFVFLLASIKCLLASTFWHTFNGTSFLGLRRRFACVDYSGITILITASILSIEFATLFSHPIAMVLFMFTSLVLGIIGIYLNCSPKFDSPEARPLRIKFFILLVAVGGLSFLQTIYYEGFHNTTSLLMPVTNKSIIWYSVGVVFYGSFIPERFRSDVTVDDSIPTQKELASDLNIITTHKDIHFRDEPTCNCHRAMKNLTSLWWVDYAFSSHTLWHFFVVMGAIGHYRAIIDIYTKRWLI</sequence>
<dbReference type="PANTHER" id="PTHR20855:SF97">
    <property type="entry name" value="ADIPOR-LIKE RECEPTOR IZH3-RELATED"/>
    <property type="match status" value="1"/>
</dbReference>
<feature type="transmembrane region" description="Helical" evidence="7">
    <location>
        <begin position="428"/>
        <end position="446"/>
    </location>
</feature>
<evidence type="ECO:0000256" key="3">
    <source>
        <dbReference type="ARBA" id="ARBA00022989"/>
    </source>
</evidence>
<keyword evidence="2 7" id="KW-0812">Transmembrane</keyword>
<feature type="transmembrane region" description="Helical" evidence="7">
    <location>
        <begin position="355"/>
        <end position="376"/>
    </location>
</feature>
<dbReference type="STRING" id="1789683.A0A1X7R8D0"/>
<dbReference type="PANTHER" id="PTHR20855">
    <property type="entry name" value="ADIPOR/PROGESTIN RECEPTOR-RELATED"/>
    <property type="match status" value="1"/>
</dbReference>
<proteinExistence type="predicted"/>
<feature type="transmembrane region" description="Helical" evidence="7">
    <location>
        <begin position="388"/>
        <end position="408"/>
    </location>
</feature>
<dbReference type="InterPro" id="IPR004254">
    <property type="entry name" value="AdipoR/HlyIII-related"/>
</dbReference>
<dbReference type="Pfam" id="PF03006">
    <property type="entry name" value="HlyIII"/>
    <property type="match status" value="1"/>
</dbReference>
<keyword evidence="9" id="KW-1185">Reference proteome</keyword>
<dbReference type="GO" id="GO:0006882">
    <property type="term" value="P:intracellular zinc ion homeostasis"/>
    <property type="evidence" value="ECO:0007669"/>
    <property type="project" value="TreeGrafter"/>
</dbReference>
<accession>A0A1X7R8D0</accession>
<evidence type="ECO:0000256" key="2">
    <source>
        <dbReference type="ARBA" id="ARBA00022692"/>
    </source>
</evidence>
<feature type="binding site" evidence="5">
    <location>
        <position position="312"/>
    </location>
    <ligand>
        <name>Zn(2+)</name>
        <dbReference type="ChEBI" id="CHEBI:29105"/>
    </ligand>
</feature>
<dbReference type="GO" id="GO:0046872">
    <property type="term" value="F:metal ion binding"/>
    <property type="evidence" value="ECO:0007669"/>
    <property type="project" value="UniProtKB-KW"/>
</dbReference>
<keyword evidence="4 7" id="KW-0472">Membrane</keyword>
<dbReference type="AlphaFoldDB" id="A0A1X7R8D0"/>
<keyword evidence="5" id="KW-0862">Zinc</keyword>
<dbReference type="GO" id="GO:0038023">
    <property type="term" value="F:signaling receptor activity"/>
    <property type="evidence" value="ECO:0007669"/>
    <property type="project" value="TreeGrafter"/>
</dbReference>
<gene>
    <name evidence="8" type="ORF">KASA_0J02310G</name>
</gene>
<feature type="compositionally biased region" description="Low complexity" evidence="6">
    <location>
        <begin position="68"/>
        <end position="80"/>
    </location>
</feature>
<keyword evidence="5" id="KW-0479">Metal-binding</keyword>
<dbReference type="GO" id="GO:0016020">
    <property type="term" value="C:membrane"/>
    <property type="evidence" value="ECO:0007669"/>
    <property type="project" value="UniProtKB-SubCell"/>
</dbReference>
<feature type="region of interest" description="Disordered" evidence="6">
    <location>
        <begin position="67"/>
        <end position="108"/>
    </location>
</feature>
<keyword evidence="3 7" id="KW-1133">Transmembrane helix</keyword>
<evidence type="ECO:0000256" key="5">
    <source>
        <dbReference type="PIRSR" id="PIRSR604254-1"/>
    </source>
</evidence>
<evidence type="ECO:0000313" key="8">
    <source>
        <dbReference type="EMBL" id="SMN21895.1"/>
    </source>
</evidence>
<dbReference type="Proteomes" id="UP000196158">
    <property type="component" value="Unassembled WGS sequence"/>
</dbReference>
<evidence type="ECO:0000256" key="6">
    <source>
        <dbReference type="SAM" id="MobiDB-lite"/>
    </source>
</evidence>
<dbReference type="OrthoDB" id="5585746at2759"/>
<comment type="subcellular location">
    <subcellularLocation>
        <location evidence="1">Membrane</location>
        <topology evidence="1">Multi-pass membrane protein</topology>
    </subcellularLocation>
</comment>
<feature type="transmembrane region" description="Helical" evidence="7">
    <location>
        <begin position="257"/>
        <end position="276"/>
    </location>
</feature>
<evidence type="ECO:0000256" key="7">
    <source>
        <dbReference type="SAM" id="Phobius"/>
    </source>
</evidence>
<name>A0A1X7R8D0_9SACH</name>
<protein>
    <submittedName>
        <fullName evidence="8">Similar to Saccharomyces cerevisiae YLR023C IZH3 Membrane protein involved in zinc ion homeostasis, member of the four-protein IZH family, expression induced by zinc deficiency</fullName>
    </submittedName>
</protein>
<feature type="compositionally biased region" description="Polar residues" evidence="6">
    <location>
        <begin position="88"/>
        <end position="98"/>
    </location>
</feature>
<reference evidence="8 9" key="1">
    <citation type="submission" date="2017-04" db="EMBL/GenBank/DDBJ databases">
        <authorList>
            <person name="Afonso C.L."/>
            <person name="Miller P.J."/>
            <person name="Scott M.A."/>
            <person name="Spackman E."/>
            <person name="Goraichik I."/>
            <person name="Dimitrov K.M."/>
            <person name="Suarez D.L."/>
            <person name="Swayne D.E."/>
        </authorList>
    </citation>
    <scope>NUCLEOTIDE SEQUENCE [LARGE SCALE GENOMIC DNA]</scope>
</reference>
<feature type="transmembrane region" description="Helical" evidence="7">
    <location>
        <begin position="326"/>
        <end position="349"/>
    </location>
</feature>
<dbReference type="EMBL" id="FXLY01000009">
    <property type="protein sequence ID" value="SMN21895.1"/>
    <property type="molecule type" value="Genomic_DNA"/>
</dbReference>
<evidence type="ECO:0000256" key="4">
    <source>
        <dbReference type="ARBA" id="ARBA00023136"/>
    </source>
</evidence>
<evidence type="ECO:0000313" key="9">
    <source>
        <dbReference type="Proteomes" id="UP000196158"/>
    </source>
</evidence>
<organism evidence="8 9">
    <name type="scientific">Maudiozyma saulgeensis</name>
    <dbReference type="NCBI Taxonomy" id="1789683"/>
    <lineage>
        <taxon>Eukaryota</taxon>
        <taxon>Fungi</taxon>
        <taxon>Dikarya</taxon>
        <taxon>Ascomycota</taxon>
        <taxon>Saccharomycotina</taxon>
        <taxon>Saccharomycetes</taxon>
        <taxon>Saccharomycetales</taxon>
        <taxon>Saccharomycetaceae</taxon>
        <taxon>Maudiozyma</taxon>
    </lineage>
</organism>
<feature type="transmembrane region" description="Helical" evidence="7">
    <location>
        <begin position="288"/>
        <end position="314"/>
    </location>
</feature>